<feature type="compositionally biased region" description="Polar residues" evidence="1">
    <location>
        <begin position="1"/>
        <end position="22"/>
    </location>
</feature>
<evidence type="ECO:0000256" key="1">
    <source>
        <dbReference type="SAM" id="MobiDB-lite"/>
    </source>
</evidence>
<protein>
    <submittedName>
        <fullName evidence="2">Uncharacterized protein</fullName>
    </submittedName>
</protein>
<feature type="region of interest" description="Disordered" evidence="1">
    <location>
        <begin position="1"/>
        <end position="72"/>
    </location>
</feature>
<evidence type="ECO:0000313" key="3">
    <source>
        <dbReference type="Proteomes" id="UP001396334"/>
    </source>
</evidence>
<dbReference type="EMBL" id="JBBPBN010000022">
    <property type="protein sequence ID" value="KAK9012129.1"/>
    <property type="molecule type" value="Genomic_DNA"/>
</dbReference>
<organism evidence="2 3">
    <name type="scientific">Hibiscus sabdariffa</name>
    <name type="common">roselle</name>
    <dbReference type="NCBI Taxonomy" id="183260"/>
    <lineage>
        <taxon>Eukaryota</taxon>
        <taxon>Viridiplantae</taxon>
        <taxon>Streptophyta</taxon>
        <taxon>Embryophyta</taxon>
        <taxon>Tracheophyta</taxon>
        <taxon>Spermatophyta</taxon>
        <taxon>Magnoliopsida</taxon>
        <taxon>eudicotyledons</taxon>
        <taxon>Gunneridae</taxon>
        <taxon>Pentapetalae</taxon>
        <taxon>rosids</taxon>
        <taxon>malvids</taxon>
        <taxon>Malvales</taxon>
        <taxon>Malvaceae</taxon>
        <taxon>Malvoideae</taxon>
        <taxon>Hibiscus</taxon>
    </lineage>
</organism>
<keyword evidence="3" id="KW-1185">Reference proteome</keyword>
<evidence type="ECO:0000313" key="2">
    <source>
        <dbReference type="EMBL" id="KAK9012129.1"/>
    </source>
</evidence>
<sequence>MSDENPNSDNPNGVNLTGNNPNGVPFGLHGGQPPDMLAPLGRVQVLERPASPTELVSQRAAKKGKSNLDHTEGMELESEAVEVLSAGVTDRAADPIVMEKTGGAAVNGVDKVSYAAMAAKPVSSNVSSGKSFNFTEEEVVVLDEDCLVDDSGAFPMIKFSDRVHDQIDKNMQNVIIVRLLVLNEGNGEGELPNEDDLEREATVAIRKDVERPHQRINAAGKGMVQDRGVRLNKSYLESNPS</sequence>
<dbReference type="Proteomes" id="UP001396334">
    <property type="component" value="Unassembled WGS sequence"/>
</dbReference>
<comment type="caution">
    <text evidence="2">The sequence shown here is derived from an EMBL/GenBank/DDBJ whole genome shotgun (WGS) entry which is preliminary data.</text>
</comment>
<proteinExistence type="predicted"/>
<accession>A0ABR2RH65</accession>
<name>A0ABR2RH65_9ROSI</name>
<reference evidence="2 3" key="1">
    <citation type="journal article" date="2024" name="G3 (Bethesda)">
        <title>Genome assembly of Hibiscus sabdariffa L. provides insights into metabolisms of medicinal natural products.</title>
        <authorList>
            <person name="Kim T."/>
        </authorList>
    </citation>
    <scope>NUCLEOTIDE SEQUENCE [LARGE SCALE GENOMIC DNA]</scope>
    <source>
        <strain evidence="2">TK-2024</strain>
        <tissue evidence="2">Old leaves</tissue>
    </source>
</reference>
<gene>
    <name evidence="2" type="ORF">V6N11_040198</name>
</gene>